<dbReference type="InterPro" id="IPR023393">
    <property type="entry name" value="START-like_dom_sf"/>
</dbReference>
<name>A0A8A4ZGM9_9MICO</name>
<feature type="domain" description="Activator of Hsp90 ATPase homologue 1/2-like C-terminal" evidence="2">
    <location>
        <begin position="23"/>
        <end position="159"/>
    </location>
</feature>
<proteinExistence type="inferred from homology"/>
<keyword evidence="4" id="KW-1185">Reference proteome</keyword>
<sequence length="162" mass="17577">MTVISTTPDTAALTLTIVADLAAAPKRAWQLWEDPRQLERWWGPPTWPATFVQHDVVVGGRSGYYMTGPDGSTGHGWWQFLSVDEPRSLEFEDGFADDAGTPDPSMPTTRSVVELEETAAGTRMTITSHFATLEQMEQLVQMGVVEGLTLALGQIDGILAGG</sequence>
<dbReference type="SUPFAM" id="SSF55961">
    <property type="entry name" value="Bet v1-like"/>
    <property type="match status" value="1"/>
</dbReference>
<evidence type="ECO:0000313" key="3">
    <source>
        <dbReference type="EMBL" id="QTE30149.1"/>
    </source>
</evidence>
<evidence type="ECO:0000256" key="1">
    <source>
        <dbReference type="ARBA" id="ARBA00006817"/>
    </source>
</evidence>
<dbReference type="AlphaFoldDB" id="A0A8A4ZGM9"/>
<organism evidence="3 4">
    <name type="scientific">Pengzhenrongella sicca</name>
    <dbReference type="NCBI Taxonomy" id="2819238"/>
    <lineage>
        <taxon>Bacteria</taxon>
        <taxon>Bacillati</taxon>
        <taxon>Actinomycetota</taxon>
        <taxon>Actinomycetes</taxon>
        <taxon>Micrococcales</taxon>
        <taxon>Pengzhenrongella</taxon>
    </lineage>
</organism>
<dbReference type="RefSeq" id="WP_227424467.1">
    <property type="nucleotide sequence ID" value="NZ_CP071868.1"/>
</dbReference>
<dbReference type="Proteomes" id="UP000663937">
    <property type="component" value="Chromosome"/>
</dbReference>
<evidence type="ECO:0000313" key="4">
    <source>
        <dbReference type="Proteomes" id="UP000663937"/>
    </source>
</evidence>
<dbReference type="Pfam" id="PF08327">
    <property type="entry name" value="AHSA1"/>
    <property type="match status" value="1"/>
</dbReference>
<dbReference type="EMBL" id="CP071868">
    <property type="protein sequence ID" value="QTE30149.1"/>
    <property type="molecule type" value="Genomic_DNA"/>
</dbReference>
<evidence type="ECO:0000259" key="2">
    <source>
        <dbReference type="Pfam" id="PF08327"/>
    </source>
</evidence>
<comment type="similarity">
    <text evidence="1">Belongs to the AHA1 family.</text>
</comment>
<protein>
    <submittedName>
        <fullName evidence="3">SRPBCC domain-containing protein</fullName>
    </submittedName>
</protein>
<dbReference type="InterPro" id="IPR013538">
    <property type="entry name" value="ASHA1/2-like_C"/>
</dbReference>
<gene>
    <name evidence="3" type="ORF">J4E96_03790</name>
</gene>
<dbReference type="KEGG" id="psic:J4E96_03790"/>
<reference evidence="3" key="1">
    <citation type="submission" date="2021-03" db="EMBL/GenBank/DDBJ databases">
        <title>Pengzhenrongella sicca gen. nov., sp. nov., a new member of suborder Micrococcineae isolated from High-Arctic tundra soil.</title>
        <authorList>
            <person name="Peng F."/>
        </authorList>
    </citation>
    <scope>NUCLEOTIDE SEQUENCE</scope>
    <source>
        <strain evidence="3">LRZ-2</strain>
    </source>
</reference>
<accession>A0A8A4ZGM9</accession>
<dbReference type="CDD" id="cd07814">
    <property type="entry name" value="SRPBCC_CalC_Aha1-like"/>
    <property type="match status" value="1"/>
</dbReference>
<dbReference type="Gene3D" id="3.30.530.20">
    <property type="match status" value="1"/>
</dbReference>